<reference evidence="13" key="1">
    <citation type="submission" date="2018-12" db="EMBL/GenBank/DDBJ databases">
        <authorList>
            <person name="Yazar S."/>
        </authorList>
    </citation>
    <scope>NUCLEOTIDE SEQUENCE [LARGE SCALE GENOMIC DNA]</scope>
</reference>
<keyword evidence="6" id="KW-0969">Cilium</keyword>
<dbReference type="Proteomes" id="UP000314987">
    <property type="component" value="Unassembled WGS sequence"/>
</dbReference>
<evidence type="ECO:0000256" key="5">
    <source>
        <dbReference type="ARBA" id="ARBA00023054"/>
    </source>
</evidence>
<evidence type="ECO:0000313" key="13">
    <source>
        <dbReference type="Proteomes" id="UP000314987"/>
    </source>
</evidence>
<evidence type="ECO:0000256" key="1">
    <source>
        <dbReference type="ARBA" id="ARBA00004611"/>
    </source>
</evidence>
<dbReference type="AlphaFoldDB" id="A0A4X2MD04"/>
<proteinExistence type="inferred from homology"/>
<evidence type="ECO:0000256" key="6">
    <source>
        <dbReference type="ARBA" id="ARBA00023069"/>
    </source>
</evidence>
<dbReference type="InterPro" id="IPR008805">
    <property type="entry name" value="RIB43A"/>
</dbReference>
<dbReference type="PANTHER" id="PTHR14517:SF10">
    <property type="entry name" value="RIB43A-LIKE WITH COILED-COILS PROTEIN 2"/>
    <property type="match status" value="1"/>
</dbReference>
<evidence type="ECO:0000256" key="11">
    <source>
        <dbReference type="SAM" id="MobiDB-lite"/>
    </source>
</evidence>
<comment type="subcellular location">
    <subcellularLocation>
        <location evidence="1">Cytoplasm</location>
        <location evidence="1">Cytoskeleton</location>
        <location evidence="1">Flagellum axoneme</location>
    </subcellularLocation>
</comment>
<feature type="region of interest" description="Disordered" evidence="11">
    <location>
        <begin position="1"/>
        <end position="26"/>
    </location>
</feature>
<evidence type="ECO:0000256" key="9">
    <source>
        <dbReference type="ARBA" id="ARBA00046435"/>
    </source>
</evidence>
<evidence type="ECO:0000256" key="8">
    <source>
        <dbReference type="ARBA" id="ARBA00023273"/>
    </source>
</evidence>
<accession>A0A4X2MD04</accession>
<keyword evidence="4" id="KW-0282">Flagellum</keyword>
<dbReference type="Pfam" id="PF05914">
    <property type="entry name" value="RIB43A"/>
    <property type="match status" value="1"/>
</dbReference>
<evidence type="ECO:0000256" key="4">
    <source>
        <dbReference type="ARBA" id="ARBA00022846"/>
    </source>
</evidence>
<dbReference type="PANTHER" id="PTHR14517">
    <property type="entry name" value="RIB43A-RELATED"/>
    <property type="match status" value="1"/>
</dbReference>
<keyword evidence="3" id="KW-0963">Cytoplasm</keyword>
<sequence length="397" mass="46981">MPCRGLGPGHRYKKGQKCSSRSDYPCVTRSSRCEGSHEITQPPLSSPFSTPALSTRLGDYNAWAAQVRDQKIQEATEKGKHEMIGAEMRQNDHIAYVLDRRQQRDRRKLQRAVSEFRQTFQKPESRREFDLSDPLALKKDVPARVSDQDTSNTISGLQIFMGEDLNSKERKKAQEEQNREWALEQQRMWNDALADHKFAEDIFTKTRLEFDQSAMNLQKLELATRRVACETVKDFNKNQMLEVTERKRHERRQEEEDNMAEIANALQSDFLSENPQQVASSLGPHRVVTDRWKGMNKEQLDEIRLIQKQQIQEKQRLQEEERQRDFDWDRQRTQAARANLLFERQQQRLNRELRRALDNKNLNLAREHKDMQDYLKEQVYVNYPTTQYFTQFNTTSK</sequence>
<keyword evidence="7" id="KW-0206">Cytoskeleton</keyword>
<evidence type="ECO:0000256" key="3">
    <source>
        <dbReference type="ARBA" id="ARBA00022490"/>
    </source>
</evidence>
<dbReference type="STRING" id="29139.ENSVURP00010031822"/>
<dbReference type="GeneTree" id="ENSGT00390000010825"/>
<dbReference type="Ensembl" id="ENSVURT00010036237.1">
    <property type="protein sequence ID" value="ENSVURP00010031822.1"/>
    <property type="gene ID" value="ENSVURG00010024311.1"/>
</dbReference>
<evidence type="ECO:0000256" key="10">
    <source>
        <dbReference type="SAM" id="Coils"/>
    </source>
</evidence>
<dbReference type="GO" id="GO:0160111">
    <property type="term" value="C:axonemal A tubule inner sheath"/>
    <property type="evidence" value="ECO:0007669"/>
    <property type="project" value="Ensembl"/>
</dbReference>
<dbReference type="GO" id="GO:0030317">
    <property type="term" value="P:flagellated sperm motility"/>
    <property type="evidence" value="ECO:0007669"/>
    <property type="project" value="Ensembl"/>
</dbReference>
<keyword evidence="5 10" id="KW-0175">Coiled coil</keyword>
<evidence type="ECO:0000313" key="12">
    <source>
        <dbReference type="Ensembl" id="ENSVURP00010031822.1"/>
    </source>
</evidence>
<comment type="similarity">
    <text evidence="2">Belongs to the RIB43A family.</text>
</comment>
<comment type="subunit">
    <text evidence="9">Microtubule inner protein component of sperm flagellar doublet microtubules.</text>
</comment>
<evidence type="ECO:0000256" key="2">
    <source>
        <dbReference type="ARBA" id="ARBA00006875"/>
    </source>
</evidence>
<gene>
    <name evidence="12" type="primary">RIBC2</name>
</gene>
<feature type="coiled-coil region" evidence="10">
    <location>
        <begin position="300"/>
        <end position="370"/>
    </location>
</feature>
<organism evidence="12 13">
    <name type="scientific">Vombatus ursinus</name>
    <name type="common">Common wombat</name>
    <dbReference type="NCBI Taxonomy" id="29139"/>
    <lineage>
        <taxon>Eukaryota</taxon>
        <taxon>Metazoa</taxon>
        <taxon>Chordata</taxon>
        <taxon>Craniata</taxon>
        <taxon>Vertebrata</taxon>
        <taxon>Euteleostomi</taxon>
        <taxon>Mammalia</taxon>
        <taxon>Metatheria</taxon>
        <taxon>Diprotodontia</taxon>
        <taxon>Vombatidae</taxon>
        <taxon>Vombatus</taxon>
    </lineage>
</organism>
<keyword evidence="13" id="KW-1185">Reference proteome</keyword>
<reference evidence="12" key="2">
    <citation type="submission" date="2025-08" db="UniProtKB">
        <authorList>
            <consortium name="Ensembl"/>
        </authorList>
    </citation>
    <scope>IDENTIFICATION</scope>
</reference>
<keyword evidence="8" id="KW-0966">Cell projection</keyword>
<evidence type="ECO:0000256" key="7">
    <source>
        <dbReference type="ARBA" id="ARBA00023212"/>
    </source>
</evidence>
<protein>
    <submittedName>
        <fullName evidence="12">RIB43A domain with coiled-coils 2</fullName>
    </submittedName>
</protein>
<dbReference type="GO" id="GO:0036126">
    <property type="term" value="C:sperm flagellum"/>
    <property type="evidence" value="ECO:0007669"/>
    <property type="project" value="Ensembl"/>
</dbReference>
<name>A0A4X2MD04_VOMUR</name>
<reference evidence="12" key="3">
    <citation type="submission" date="2025-09" db="UniProtKB">
        <authorList>
            <consortium name="Ensembl"/>
        </authorList>
    </citation>
    <scope>IDENTIFICATION</scope>
</reference>